<name>A0A0E9R8L1_ANGAN</name>
<dbReference type="EMBL" id="GBXM01083143">
    <property type="protein sequence ID" value="JAH25434.1"/>
    <property type="molecule type" value="Transcribed_RNA"/>
</dbReference>
<evidence type="ECO:0000313" key="1">
    <source>
        <dbReference type="EMBL" id="JAH25434.1"/>
    </source>
</evidence>
<organism evidence="1">
    <name type="scientific">Anguilla anguilla</name>
    <name type="common">European freshwater eel</name>
    <name type="synonym">Muraena anguilla</name>
    <dbReference type="NCBI Taxonomy" id="7936"/>
    <lineage>
        <taxon>Eukaryota</taxon>
        <taxon>Metazoa</taxon>
        <taxon>Chordata</taxon>
        <taxon>Craniata</taxon>
        <taxon>Vertebrata</taxon>
        <taxon>Euteleostomi</taxon>
        <taxon>Actinopterygii</taxon>
        <taxon>Neopterygii</taxon>
        <taxon>Teleostei</taxon>
        <taxon>Anguilliformes</taxon>
        <taxon>Anguillidae</taxon>
        <taxon>Anguilla</taxon>
    </lineage>
</organism>
<reference evidence="1" key="1">
    <citation type="submission" date="2014-11" db="EMBL/GenBank/DDBJ databases">
        <authorList>
            <person name="Amaro Gonzalez C."/>
        </authorList>
    </citation>
    <scope>NUCLEOTIDE SEQUENCE</scope>
</reference>
<sequence length="22" mass="2931">MYLFIYLCNHYRNYHQLTHWSK</sequence>
<dbReference type="AlphaFoldDB" id="A0A0E9R8L1"/>
<protein>
    <submittedName>
        <fullName evidence="1">Uncharacterized protein</fullName>
    </submittedName>
</protein>
<reference evidence="1" key="2">
    <citation type="journal article" date="2015" name="Fish Shellfish Immunol.">
        <title>Early steps in the European eel (Anguilla anguilla)-Vibrio vulnificus interaction in the gills: Role of the RtxA13 toxin.</title>
        <authorList>
            <person name="Callol A."/>
            <person name="Pajuelo D."/>
            <person name="Ebbesson L."/>
            <person name="Teles M."/>
            <person name="MacKenzie S."/>
            <person name="Amaro C."/>
        </authorList>
    </citation>
    <scope>NUCLEOTIDE SEQUENCE</scope>
</reference>
<accession>A0A0E9R8L1</accession>
<proteinExistence type="predicted"/>